<feature type="compositionally biased region" description="Pro residues" evidence="1">
    <location>
        <begin position="147"/>
        <end position="166"/>
    </location>
</feature>
<evidence type="ECO:0000256" key="1">
    <source>
        <dbReference type="SAM" id="MobiDB-lite"/>
    </source>
</evidence>
<dbReference type="InParanoid" id="A0A165E3U9"/>
<organism evidence="2 3">
    <name type="scientific">Calocera cornea HHB12733</name>
    <dbReference type="NCBI Taxonomy" id="1353952"/>
    <lineage>
        <taxon>Eukaryota</taxon>
        <taxon>Fungi</taxon>
        <taxon>Dikarya</taxon>
        <taxon>Basidiomycota</taxon>
        <taxon>Agaricomycotina</taxon>
        <taxon>Dacrymycetes</taxon>
        <taxon>Dacrymycetales</taxon>
        <taxon>Dacrymycetaceae</taxon>
        <taxon>Calocera</taxon>
    </lineage>
</organism>
<feature type="compositionally biased region" description="Basic and acidic residues" evidence="1">
    <location>
        <begin position="1"/>
        <end position="13"/>
    </location>
</feature>
<dbReference type="EMBL" id="KV424023">
    <property type="protein sequence ID" value="KZT54044.1"/>
    <property type="molecule type" value="Genomic_DNA"/>
</dbReference>
<feature type="region of interest" description="Disordered" evidence="1">
    <location>
        <begin position="130"/>
        <end position="194"/>
    </location>
</feature>
<name>A0A165E3U9_9BASI</name>
<feature type="compositionally biased region" description="Basic residues" evidence="1">
    <location>
        <begin position="130"/>
        <end position="146"/>
    </location>
</feature>
<keyword evidence="3" id="KW-1185">Reference proteome</keyword>
<sequence>MRDVRRSPHDPERYHRRPRRGEQDALGAFHQQRERRRRGVRVVRLGAVGVEYCFGGLDFSGGCQLCFLRCRAVKSIGLLHFLCCRSRLSRVHLFPLRRLSRLRRVPRLPLRLTNRHPAIRRPLLLLLPHHPVRRKSRRNSRRRPRRTPPPPPPPGPLHLLSPPAPAGPAKEYPARPGLGQLVRPLRARAARAVR</sequence>
<dbReference type="AlphaFoldDB" id="A0A165E3U9"/>
<dbReference type="Proteomes" id="UP000076842">
    <property type="component" value="Unassembled WGS sequence"/>
</dbReference>
<gene>
    <name evidence="2" type="ORF">CALCODRAFT_29128</name>
</gene>
<evidence type="ECO:0000313" key="2">
    <source>
        <dbReference type="EMBL" id="KZT54044.1"/>
    </source>
</evidence>
<proteinExistence type="predicted"/>
<accession>A0A165E3U9</accession>
<protein>
    <submittedName>
        <fullName evidence="2">Uncharacterized protein</fullName>
    </submittedName>
</protein>
<feature type="compositionally biased region" description="Basic residues" evidence="1">
    <location>
        <begin position="185"/>
        <end position="194"/>
    </location>
</feature>
<evidence type="ECO:0000313" key="3">
    <source>
        <dbReference type="Proteomes" id="UP000076842"/>
    </source>
</evidence>
<reference evidence="2 3" key="1">
    <citation type="journal article" date="2016" name="Mol. Biol. Evol.">
        <title>Comparative Genomics of Early-Diverging Mushroom-Forming Fungi Provides Insights into the Origins of Lignocellulose Decay Capabilities.</title>
        <authorList>
            <person name="Nagy L.G."/>
            <person name="Riley R."/>
            <person name="Tritt A."/>
            <person name="Adam C."/>
            <person name="Daum C."/>
            <person name="Floudas D."/>
            <person name="Sun H."/>
            <person name="Yadav J.S."/>
            <person name="Pangilinan J."/>
            <person name="Larsson K.H."/>
            <person name="Matsuura K."/>
            <person name="Barry K."/>
            <person name="Labutti K."/>
            <person name="Kuo R."/>
            <person name="Ohm R.A."/>
            <person name="Bhattacharya S.S."/>
            <person name="Shirouzu T."/>
            <person name="Yoshinaga Y."/>
            <person name="Martin F.M."/>
            <person name="Grigoriev I.V."/>
            <person name="Hibbett D.S."/>
        </authorList>
    </citation>
    <scope>NUCLEOTIDE SEQUENCE [LARGE SCALE GENOMIC DNA]</scope>
    <source>
        <strain evidence="2 3">HHB12733</strain>
    </source>
</reference>
<feature type="region of interest" description="Disordered" evidence="1">
    <location>
        <begin position="1"/>
        <end position="32"/>
    </location>
</feature>